<comment type="similarity">
    <text evidence="2">Belongs to the IS1 elements InsA family.</text>
</comment>
<keyword evidence="8" id="KW-1185">Reference proteome</keyword>
<dbReference type="InterPro" id="IPR003220">
    <property type="entry name" value="InsA_N_dom_Znf"/>
</dbReference>
<feature type="domain" description="Insertion element IS1 protein InsA helix-turn-helix" evidence="6">
    <location>
        <begin position="111"/>
        <end position="154"/>
    </location>
</feature>
<dbReference type="GO" id="GO:0006313">
    <property type="term" value="P:DNA transposition"/>
    <property type="evidence" value="ECO:0007669"/>
    <property type="project" value="InterPro"/>
</dbReference>
<dbReference type="InterPro" id="IPR024431">
    <property type="entry name" value="InsA_HTH_dom"/>
</dbReference>
<evidence type="ECO:0000313" key="8">
    <source>
        <dbReference type="Proteomes" id="UP000186277"/>
    </source>
</evidence>
<keyword evidence="4" id="KW-0233">DNA recombination</keyword>
<comment type="function">
    <text evidence="1">Absolutely required for transposition of IS1.</text>
</comment>
<evidence type="ECO:0000313" key="7">
    <source>
        <dbReference type="EMBL" id="OKP03550.1"/>
    </source>
</evidence>
<dbReference type="AlphaFoldDB" id="A0A1Q5TTM5"/>
<dbReference type="PANTHER" id="PTHR47923:SF1">
    <property type="entry name" value="INSERTION ELEMENT IS1 1 PROTEIN INSA-RELATED"/>
    <property type="match status" value="1"/>
</dbReference>
<reference evidence="7 8" key="1">
    <citation type="submission" date="2016-09" db="EMBL/GenBank/DDBJ databases">
        <title>Xenorhabdus thuongxuanensis sp. nov. and Xenorhabdus eapokensis sp. nov., isolated from Steinernema species.</title>
        <authorList>
            <person name="Kaempfer P."/>
            <person name="Tobias N.J."/>
            <person name="Phan Ke L."/>
            <person name="Bode H.B."/>
            <person name="Glaeser S.P."/>
        </authorList>
    </citation>
    <scope>NUCLEOTIDE SEQUENCE [LARGE SCALE GENOMIC DNA]</scope>
    <source>
        <strain evidence="7 8">30TX1</strain>
    </source>
</reference>
<keyword evidence="3" id="KW-0815">Transposition</keyword>
<dbReference type="Gene3D" id="3.40.190.10">
    <property type="entry name" value="Periplasmic binding protein-like II"/>
    <property type="match status" value="1"/>
</dbReference>
<dbReference type="EMBL" id="MKGR01000025">
    <property type="protein sequence ID" value="OKP03550.1"/>
    <property type="molecule type" value="Genomic_DNA"/>
</dbReference>
<dbReference type="InterPro" id="IPR051252">
    <property type="entry name" value="IS1_transposase_InsA"/>
</dbReference>
<evidence type="ECO:0000256" key="1">
    <source>
        <dbReference type="ARBA" id="ARBA00004091"/>
    </source>
</evidence>
<accession>A0A1Q5TTM5</accession>
<evidence type="ECO:0000256" key="3">
    <source>
        <dbReference type="ARBA" id="ARBA00022578"/>
    </source>
</evidence>
<dbReference type="Pfam" id="PF03811">
    <property type="entry name" value="Zn_ribbon_InsA"/>
    <property type="match status" value="1"/>
</dbReference>
<evidence type="ECO:0000259" key="6">
    <source>
        <dbReference type="Pfam" id="PF12759"/>
    </source>
</evidence>
<name>A0A1Q5TTM5_9GAMM</name>
<proteinExistence type="inferred from homology"/>
<comment type="caution">
    <text evidence="7">The sequence shown here is derived from an EMBL/GenBank/DDBJ whole genome shotgun (WGS) entry which is preliminary data.</text>
</comment>
<sequence>MKATSEELMIFVSLISSETYINLIERKVDIAIRVGELADSSLRARSLFSVTYSIYCFSCRLLTFSGNKMATVEVKCRFCQQTESVRKHGTGQDERQRYRCLSCRRTFQLEYAYRACRAGIKEQVVDLAMNNAGIRDTARALHISINAVVRTLKNCPHDV</sequence>
<feature type="domain" description="InsA N-terminal zinc ribbon" evidence="5">
    <location>
        <begin position="69"/>
        <end position="104"/>
    </location>
</feature>
<organism evidence="7 8">
    <name type="scientific">Xenorhabdus thuongxuanensis</name>
    <dbReference type="NCBI Taxonomy" id="1873484"/>
    <lineage>
        <taxon>Bacteria</taxon>
        <taxon>Pseudomonadati</taxon>
        <taxon>Pseudomonadota</taxon>
        <taxon>Gammaproteobacteria</taxon>
        <taxon>Enterobacterales</taxon>
        <taxon>Morganellaceae</taxon>
        <taxon>Xenorhabdus</taxon>
    </lineage>
</organism>
<gene>
    <name evidence="7" type="ORF">Xentx_02942</name>
</gene>
<evidence type="ECO:0000259" key="5">
    <source>
        <dbReference type="Pfam" id="PF03811"/>
    </source>
</evidence>
<evidence type="ECO:0000256" key="2">
    <source>
        <dbReference type="ARBA" id="ARBA00006212"/>
    </source>
</evidence>
<dbReference type="Pfam" id="PF12759">
    <property type="entry name" value="HTH_Tnp_IS1"/>
    <property type="match status" value="1"/>
</dbReference>
<dbReference type="Proteomes" id="UP000186277">
    <property type="component" value="Unassembled WGS sequence"/>
</dbReference>
<dbReference type="PANTHER" id="PTHR47923">
    <property type="entry name" value="INSERTION ELEMENT IS1 1 PROTEIN INSA-RELATED"/>
    <property type="match status" value="1"/>
</dbReference>
<evidence type="ECO:0000256" key="4">
    <source>
        <dbReference type="ARBA" id="ARBA00023172"/>
    </source>
</evidence>
<protein>
    <submittedName>
        <fullName evidence="7">Transposase</fullName>
    </submittedName>
</protein>